<evidence type="ECO:0000313" key="1">
    <source>
        <dbReference type="EMBL" id="BAI65293.1"/>
    </source>
</evidence>
<dbReference type="HOGENOM" id="CLU_833886_0_0_11"/>
<gene>
    <name evidence="1" type="ordered locus">RMDY18_14610</name>
</gene>
<dbReference type="KEGG" id="rmu:RMDY18_14610"/>
<accession>D2NNS5</accession>
<protein>
    <submittedName>
        <fullName evidence="1">Phage tail sheath protein FI</fullName>
    </submittedName>
</protein>
<proteinExistence type="predicted"/>
<dbReference type="AlphaFoldDB" id="D2NNS5"/>
<sequence length="333" mass="36082">MRASGRRQSLGVLQGVSDARGEQVNSHSLGNLRFGEYVRQADDGLVQHTLPGKNFLGGNATGGAAHGCSDNRSQFQVKTLRLHQVLCNDSINQGTEECRCHVCGHRNEADGTHCHPGKGQSVVAAVVVQVGGCHNFSCGTEVCLGVFHRYNTINFCKAAVGFGCDGDARTTRNIVKHDGGLSCLRNGRKMGVDTRLSRLVVIGGHNQQAVHTNLFGTVRQLNSMRRIVRTNTGNNLRARTDGILHNLEDALVLVIGHGGVFTGGTADHQTIVAVLHKVVRQVCDLLFINGAVLREGGHHCGQEATEDGFNKSTGVRKVLRHMSRVRPKCRFFR</sequence>
<reference evidence="1 2" key="3">
    <citation type="journal article" date="2010" name="Sequencing">
        <title>Complete Genome Sequence of Rothia mucilaginosa DY-18: A Clinical Isolate with Dense Meshwork-Like Structures from a Persistent Apical Periodontitis Lesion.</title>
        <authorList>
            <person name="Yamane K."/>
            <person name="Nambu T."/>
            <person name="Yamanaka T."/>
            <person name="Mashimo C."/>
            <person name="Sugimori C."/>
            <person name="Leung K.-P."/>
            <person name="Fukushima H."/>
        </authorList>
    </citation>
    <scope>NUCLEOTIDE SEQUENCE [LARGE SCALE GENOMIC DNA]</scope>
    <source>
        <strain evidence="1 2">DY-18</strain>
    </source>
</reference>
<organism evidence="1 2">
    <name type="scientific">Rothia mucilaginosa (strain DY-18)</name>
    <name type="common">Stomatococcus mucilaginosus</name>
    <dbReference type="NCBI Taxonomy" id="680646"/>
    <lineage>
        <taxon>Bacteria</taxon>
        <taxon>Bacillati</taxon>
        <taxon>Actinomycetota</taxon>
        <taxon>Actinomycetes</taxon>
        <taxon>Micrococcales</taxon>
        <taxon>Micrococcaceae</taxon>
        <taxon>Rothia</taxon>
    </lineage>
</organism>
<evidence type="ECO:0000313" key="2">
    <source>
        <dbReference type="Proteomes" id="UP000001883"/>
    </source>
</evidence>
<name>D2NNS5_ROTMD</name>
<reference evidence="1 2" key="2">
    <citation type="journal article" date="2010" name="J Osaka Dent Univ">
        <title>Isolation and identification of Rothia mucilaginosa from persistent apical periodontitis lesions.</title>
        <authorList>
            <person name="Yamane K."/>
            <person name="Yoshida M."/>
            <person name="Fujihira T."/>
            <person name="Baba T."/>
            <person name="Tsuji N."/>
            <person name="Hayashi H."/>
            <person name="Sugimori C."/>
            <person name="Yamanaka T."/>
            <person name="Mashimo C."/>
            <person name="Nambu T."/>
            <person name="Kawai H."/>
            <person name="Fukushima H."/>
        </authorList>
    </citation>
    <scope>NUCLEOTIDE SEQUENCE [LARGE SCALE GENOMIC DNA]</scope>
    <source>
        <strain evidence="1 2">DY-18</strain>
    </source>
</reference>
<keyword evidence="2" id="KW-1185">Reference proteome</keyword>
<dbReference type="EMBL" id="AP011540">
    <property type="protein sequence ID" value="BAI65293.1"/>
    <property type="molecule type" value="Genomic_DNA"/>
</dbReference>
<reference evidence="2" key="1">
    <citation type="submission" date="2009-07" db="EMBL/GenBank/DDBJ databases">
        <title>Complete genome sequence of Rothia mucilaginosa DJ.</title>
        <authorList>
            <person name="Yamane K."/>
            <person name="Nambu T."/>
            <person name="Mashimo C."/>
            <person name="Sugimori C."/>
            <person name="Yamanaka T."/>
            <person name="Leung K."/>
            <person name="Fukushima H."/>
        </authorList>
    </citation>
    <scope>NUCLEOTIDE SEQUENCE [LARGE SCALE GENOMIC DNA]</scope>
    <source>
        <strain evidence="2">DY-18</strain>
    </source>
</reference>
<dbReference type="Proteomes" id="UP000001883">
    <property type="component" value="Chromosome"/>
</dbReference>